<evidence type="ECO:0000256" key="1">
    <source>
        <dbReference type="SAM" id="MobiDB-lite"/>
    </source>
</evidence>
<accession>A0A5C2RZK0</accession>
<dbReference type="AlphaFoldDB" id="A0A5C2RZK0"/>
<protein>
    <submittedName>
        <fullName evidence="2">Uncharacterized protein</fullName>
    </submittedName>
</protein>
<dbReference type="SUPFAM" id="SSF81383">
    <property type="entry name" value="F-box domain"/>
    <property type="match status" value="1"/>
</dbReference>
<feature type="region of interest" description="Disordered" evidence="1">
    <location>
        <begin position="443"/>
        <end position="471"/>
    </location>
</feature>
<dbReference type="EMBL" id="ML122288">
    <property type="protein sequence ID" value="RPD56459.1"/>
    <property type="molecule type" value="Genomic_DNA"/>
</dbReference>
<organism evidence="2 3">
    <name type="scientific">Lentinus tigrinus ALCF2SS1-6</name>
    <dbReference type="NCBI Taxonomy" id="1328759"/>
    <lineage>
        <taxon>Eukaryota</taxon>
        <taxon>Fungi</taxon>
        <taxon>Dikarya</taxon>
        <taxon>Basidiomycota</taxon>
        <taxon>Agaricomycotina</taxon>
        <taxon>Agaricomycetes</taxon>
        <taxon>Polyporales</taxon>
        <taxon>Polyporaceae</taxon>
        <taxon>Lentinus</taxon>
    </lineage>
</organism>
<name>A0A5C2RZK0_9APHY</name>
<reference evidence="2" key="1">
    <citation type="journal article" date="2018" name="Genome Biol. Evol.">
        <title>Genomics and development of Lentinus tigrinus, a white-rot wood-decaying mushroom with dimorphic fruiting bodies.</title>
        <authorList>
            <person name="Wu B."/>
            <person name="Xu Z."/>
            <person name="Knudson A."/>
            <person name="Carlson A."/>
            <person name="Chen N."/>
            <person name="Kovaka S."/>
            <person name="LaButti K."/>
            <person name="Lipzen A."/>
            <person name="Pennachio C."/>
            <person name="Riley R."/>
            <person name="Schakwitz W."/>
            <person name="Umezawa K."/>
            <person name="Ohm R.A."/>
            <person name="Grigoriev I.V."/>
            <person name="Nagy L.G."/>
            <person name="Gibbons J."/>
            <person name="Hibbett D."/>
        </authorList>
    </citation>
    <scope>NUCLEOTIDE SEQUENCE [LARGE SCALE GENOMIC DNA]</scope>
    <source>
        <strain evidence="2">ALCF2SS1-6</strain>
    </source>
</reference>
<proteinExistence type="predicted"/>
<gene>
    <name evidence="2" type="ORF">L227DRAFT_259423</name>
</gene>
<keyword evidence="3" id="KW-1185">Reference proteome</keyword>
<dbReference type="OrthoDB" id="2755939at2759"/>
<sequence>MVATTRRKAKENACLVFHRFPPEVLLMVLEQLSDDKSSLLSCCLVSHFWLSAGRSFLFRTVTIHSKKDGPDNFDAFLRFLTRSGVGKHIWGITLSAPPLPEVTSPDEDMDAFVSAHYTPCSIDTVFRILHHTFCLRHLALQLLRLTSTSASSISSPSHPHRPTLDCLSFDDCVSDEDVRPLFDLICLFADIGTLTIAYGPSVKAVPEGTLFGQRRCLPLIHRLEMYGENEATTYGTFELLRRSGSLDRALTQIELETTLGNVLTPFLTFLPEAATHLVHLNLIASNVFYEPPYDISYPPPFPFLPALRRLELDIDLDADSYPPLCSRYVHRVIDVYADLLSTPSSFPVLSRLDFHIDPGTLAPEILEYSAHWPIPVWHRLDEALMALPSIEMIIFELKDIPESMRGPLDPLVNRTTGSFVHYFFSRHMPAMYAKEIYQVVHDQEAAGYESDSESEDEDNPDGAPTADAAQG</sequence>
<dbReference type="Proteomes" id="UP000313359">
    <property type="component" value="Unassembled WGS sequence"/>
</dbReference>
<dbReference type="InterPro" id="IPR036047">
    <property type="entry name" value="F-box-like_dom_sf"/>
</dbReference>
<feature type="compositionally biased region" description="Acidic residues" evidence="1">
    <location>
        <begin position="450"/>
        <end position="460"/>
    </location>
</feature>
<evidence type="ECO:0000313" key="3">
    <source>
        <dbReference type="Proteomes" id="UP000313359"/>
    </source>
</evidence>
<evidence type="ECO:0000313" key="2">
    <source>
        <dbReference type="EMBL" id="RPD56459.1"/>
    </source>
</evidence>